<feature type="transmembrane region" description="Helical" evidence="1">
    <location>
        <begin position="30"/>
        <end position="47"/>
    </location>
</feature>
<feature type="transmembrane region" description="Helical" evidence="1">
    <location>
        <begin position="68"/>
        <end position="91"/>
    </location>
</feature>
<reference evidence="2 3" key="1">
    <citation type="journal article" date="2016" name="Nat. Commun.">
        <title>Thousands of microbial genomes shed light on interconnected biogeochemical processes in an aquifer system.</title>
        <authorList>
            <person name="Anantharaman K."/>
            <person name="Brown C.T."/>
            <person name="Hug L.A."/>
            <person name="Sharon I."/>
            <person name="Castelle C.J."/>
            <person name="Probst A.J."/>
            <person name="Thomas B.C."/>
            <person name="Singh A."/>
            <person name="Wilkins M.J."/>
            <person name="Karaoz U."/>
            <person name="Brodie E.L."/>
            <person name="Williams K.H."/>
            <person name="Hubbard S.S."/>
            <person name="Banfield J.F."/>
        </authorList>
    </citation>
    <scope>NUCLEOTIDE SEQUENCE [LARGE SCALE GENOMIC DNA]</scope>
</reference>
<name>A0A1G2LDZ7_9BACT</name>
<dbReference type="InterPro" id="IPR007404">
    <property type="entry name" value="YdjM-like"/>
</dbReference>
<proteinExistence type="predicted"/>
<protein>
    <recommendedName>
        <fullName evidence="4">Metal-dependent hydrolase</fullName>
    </recommendedName>
</protein>
<sequence length="191" mass="21729">MLLDVGIGIFAAILVGKAFTLELGPLLVGFGIAFALLPDFDLWYILLRDGNRDHRAIARHRDLGHYPLLYIPVGTLLAAVFGAPWALLFALGAVGHFVHDSIGTGWGVPWFWPFTNRNYTFFYRYTPVAKPLPKQMLYRWEHERLDELTDEYWDPQFFKNVYGKLHPLFLAEIAVFVVALLALWRAGHAGS</sequence>
<keyword evidence="1" id="KW-1133">Transmembrane helix</keyword>
<gene>
    <name evidence="2" type="ORF">A3A44_02800</name>
</gene>
<evidence type="ECO:0000313" key="3">
    <source>
        <dbReference type="Proteomes" id="UP000178977"/>
    </source>
</evidence>
<dbReference type="Proteomes" id="UP000178977">
    <property type="component" value="Unassembled WGS sequence"/>
</dbReference>
<dbReference type="AlphaFoldDB" id="A0A1G2LDZ7"/>
<evidence type="ECO:0000256" key="1">
    <source>
        <dbReference type="SAM" id="Phobius"/>
    </source>
</evidence>
<evidence type="ECO:0008006" key="4">
    <source>
        <dbReference type="Google" id="ProtNLM"/>
    </source>
</evidence>
<keyword evidence="1" id="KW-0812">Transmembrane</keyword>
<keyword evidence="1" id="KW-0472">Membrane</keyword>
<dbReference type="STRING" id="1802281.A3A44_02800"/>
<accession>A0A1G2LDZ7</accession>
<dbReference type="Pfam" id="PF04307">
    <property type="entry name" value="YdjM"/>
    <property type="match status" value="1"/>
</dbReference>
<comment type="caution">
    <text evidence="2">The sequence shown here is derived from an EMBL/GenBank/DDBJ whole genome shotgun (WGS) entry which is preliminary data.</text>
</comment>
<organism evidence="2 3">
    <name type="scientific">Candidatus Sungbacteria bacterium RIFCSPLOWO2_01_FULL_60_25</name>
    <dbReference type="NCBI Taxonomy" id="1802281"/>
    <lineage>
        <taxon>Bacteria</taxon>
        <taxon>Candidatus Sungiibacteriota</taxon>
    </lineage>
</organism>
<evidence type="ECO:0000313" key="2">
    <source>
        <dbReference type="EMBL" id="OHA09865.1"/>
    </source>
</evidence>
<dbReference type="EMBL" id="MHQT01000011">
    <property type="protein sequence ID" value="OHA09865.1"/>
    <property type="molecule type" value="Genomic_DNA"/>
</dbReference>
<feature type="transmembrane region" description="Helical" evidence="1">
    <location>
        <begin position="165"/>
        <end position="184"/>
    </location>
</feature>